<gene>
    <name evidence="1" type="ORF">GMPD_25790</name>
</gene>
<reference evidence="2" key="1">
    <citation type="submission" date="2020-06" db="EMBL/GenBank/DDBJ databases">
        <title>Draft genomic sequecing of Geomonas sp. Red736.</title>
        <authorList>
            <person name="Itoh H."/>
            <person name="Xu Z.X."/>
            <person name="Ushijima N."/>
            <person name="Masuda Y."/>
            <person name="Shiratori Y."/>
            <person name="Senoo K."/>
        </authorList>
    </citation>
    <scope>NUCLEOTIDE SEQUENCE [LARGE SCALE GENOMIC DNA]</scope>
    <source>
        <strain evidence="2">Red736</strain>
    </source>
</reference>
<dbReference type="Proteomes" id="UP000568888">
    <property type="component" value="Unassembled WGS sequence"/>
</dbReference>
<dbReference type="AlphaFoldDB" id="A0A6V8MX57"/>
<dbReference type="InterPro" id="IPR011990">
    <property type="entry name" value="TPR-like_helical_dom_sf"/>
</dbReference>
<evidence type="ECO:0000313" key="1">
    <source>
        <dbReference type="EMBL" id="GFO64660.1"/>
    </source>
</evidence>
<accession>A0A6V8MX57</accession>
<protein>
    <recommendedName>
        <fullName evidence="3">TPR repeat-containing protein</fullName>
    </recommendedName>
</protein>
<proteinExistence type="predicted"/>
<dbReference type="RefSeq" id="WP_183347962.1">
    <property type="nucleotide sequence ID" value="NZ_BLXY01000004.1"/>
</dbReference>
<dbReference type="Gene3D" id="1.25.40.10">
    <property type="entry name" value="Tetratricopeptide repeat domain"/>
    <property type="match status" value="2"/>
</dbReference>
<comment type="caution">
    <text evidence="1">The sequence shown here is derived from an EMBL/GenBank/DDBJ whole genome shotgun (WGS) entry which is preliminary data.</text>
</comment>
<dbReference type="SUPFAM" id="SSF48452">
    <property type="entry name" value="TPR-like"/>
    <property type="match status" value="1"/>
</dbReference>
<evidence type="ECO:0000313" key="2">
    <source>
        <dbReference type="Proteomes" id="UP000568888"/>
    </source>
</evidence>
<sequence length="314" mass="34996">MEREMTPLAGITYYRPPQGTEVSGLDGKVVFTVGPEPIPLLDDDYQALEGQLPGYDAVGRGIYQALRTDPGCRYCELYAEMLKGYPHYVSELASHILMLGEKDVEVPYLERRVKLLRIFALMEPENAHFPLEIGATLLEQACRFSALHLSTVTLFKAEGYLERARELGGDQPRCLTTLAEVSFLLGKYDKAASLWSLLLPQVEATAQAELRARLERIERGEVPRVPAVDYLEAIAGAMALREDGGYQEATAILNDVMADAWFALEFPMAEIPYLLALCCKDLGAAGDARFYLRQALKINPEFEEAKATLQQLEQ</sequence>
<organism evidence="1 2">
    <name type="scientific">Geomonas paludis</name>
    <dbReference type="NCBI Taxonomy" id="2740185"/>
    <lineage>
        <taxon>Bacteria</taxon>
        <taxon>Pseudomonadati</taxon>
        <taxon>Thermodesulfobacteriota</taxon>
        <taxon>Desulfuromonadia</taxon>
        <taxon>Geobacterales</taxon>
        <taxon>Geobacteraceae</taxon>
        <taxon>Geomonas</taxon>
    </lineage>
</organism>
<name>A0A6V8MX57_9BACT</name>
<evidence type="ECO:0008006" key="3">
    <source>
        <dbReference type="Google" id="ProtNLM"/>
    </source>
</evidence>
<dbReference type="EMBL" id="BLXY01000004">
    <property type="protein sequence ID" value="GFO64660.1"/>
    <property type="molecule type" value="Genomic_DNA"/>
</dbReference>